<dbReference type="EMBL" id="MSLT01000023">
    <property type="protein sequence ID" value="OUD12213.1"/>
    <property type="molecule type" value="Genomic_DNA"/>
</dbReference>
<keyword evidence="2" id="KW-1185">Reference proteome</keyword>
<protein>
    <submittedName>
        <fullName evidence="1">Uncharacterized protein</fullName>
    </submittedName>
</protein>
<dbReference type="AlphaFoldDB" id="A0A251X3Y8"/>
<proteinExistence type="predicted"/>
<name>A0A251X3Y8_9GAMM</name>
<comment type="caution">
    <text evidence="1">The sequence shown here is derived from an EMBL/GenBank/DDBJ whole genome shotgun (WGS) entry which is preliminary data.</text>
</comment>
<gene>
    <name evidence="1" type="ORF">TPSD3_13910</name>
</gene>
<dbReference type="Proteomes" id="UP000194798">
    <property type="component" value="Unassembled WGS sequence"/>
</dbReference>
<reference evidence="1 2" key="1">
    <citation type="submission" date="2016-12" db="EMBL/GenBank/DDBJ databases">
        <title>Thioflexothrix psekupsii D3 genome sequencing and assembly.</title>
        <authorList>
            <person name="Fomenkov A."/>
            <person name="Vincze T."/>
            <person name="Grabovich M."/>
            <person name="Anton B.P."/>
            <person name="Dubinina G."/>
            <person name="Orlova M."/>
            <person name="Belousova E."/>
            <person name="Roberts R.J."/>
        </authorList>
    </citation>
    <scope>NUCLEOTIDE SEQUENCE [LARGE SCALE GENOMIC DNA]</scope>
    <source>
        <strain evidence="1">D3</strain>
    </source>
</reference>
<evidence type="ECO:0000313" key="1">
    <source>
        <dbReference type="EMBL" id="OUD12213.1"/>
    </source>
</evidence>
<accession>A0A251X3Y8</accession>
<sequence>MRILWVEDEIGNEKTNFFAQYADNVDCKEDFMDSRRELTNNLHHYDFLVLDIDLRHVSSHADIKSYLDKNKSWDLDEERLLHEAGFHLFLAVFQQRFPTERICFFTGNINPDKRAIAFNTMLEKIKLTGQKKIKDSMEQVISDFKKDASLTEEQEEHFDSVSEQIITKGGYAKGDYKALCEALKEWYKETFKYPPPDDTANIFIECFKNARIPEPQVFDKKKPEDKEKLMAWLDHHFNSQHPDFPYLTLRRGLLDSLKEISKNSYQLKDKYNEILDKDTFIEGIEWLLKPLHDYSPKDGDDELYLILCDYLSKPFDKSASVEFSPLATMRNRTAHGNIRRSSKSVVKPETVAFLFLLVLEELLQEKMLINHQLELLFKGRLISTAQNKADPLDRKNFIKKCPEDVTPEKDESINYIECFYHNCLRKLPQNHPLYSYLHIAYQQE</sequence>
<organism evidence="1 2">
    <name type="scientific">Thioflexithrix psekupsensis</name>
    <dbReference type="NCBI Taxonomy" id="1570016"/>
    <lineage>
        <taxon>Bacteria</taxon>
        <taxon>Pseudomonadati</taxon>
        <taxon>Pseudomonadota</taxon>
        <taxon>Gammaproteobacteria</taxon>
        <taxon>Thiotrichales</taxon>
        <taxon>Thioflexithrix</taxon>
    </lineage>
</organism>
<evidence type="ECO:0000313" key="2">
    <source>
        <dbReference type="Proteomes" id="UP000194798"/>
    </source>
</evidence>